<keyword evidence="3" id="KW-1185">Reference proteome</keyword>
<dbReference type="CDD" id="cd02440">
    <property type="entry name" value="AdoMet_MTases"/>
    <property type="match status" value="1"/>
</dbReference>
<dbReference type="SUPFAM" id="SSF53335">
    <property type="entry name" value="S-adenosyl-L-methionine-dependent methyltransferases"/>
    <property type="match status" value="1"/>
</dbReference>
<evidence type="ECO:0000313" key="3">
    <source>
        <dbReference type="Proteomes" id="UP001596137"/>
    </source>
</evidence>
<evidence type="ECO:0000313" key="2">
    <source>
        <dbReference type="EMBL" id="MFC6081193.1"/>
    </source>
</evidence>
<dbReference type="GO" id="GO:0008168">
    <property type="term" value="F:methyltransferase activity"/>
    <property type="evidence" value="ECO:0007669"/>
    <property type="project" value="UniProtKB-KW"/>
</dbReference>
<evidence type="ECO:0000256" key="1">
    <source>
        <dbReference type="ARBA" id="ARBA00022679"/>
    </source>
</evidence>
<dbReference type="InterPro" id="IPR029063">
    <property type="entry name" value="SAM-dependent_MTases_sf"/>
</dbReference>
<organism evidence="2 3">
    <name type="scientific">Sphaerisporangium aureirubrum</name>
    <dbReference type="NCBI Taxonomy" id="1544736"/>
    <lineage>
        <taxon>Bacteria</taxon>
        <taxon>Bacillati</taxon>
        <taxon>Actinomycetota</taxon>
        <taxon>Actinomycetes</taxon>
        <taxon>Streptosporangiales</taxon>
        <taxon>Streptosporangiaceae</taxon>
        <taxon>Sphaerisporangium</taxon>
    </lineage>
</organism>
<protein>
    <submittedName>
        <fullName evidence="2">Class I SAM-dependent methyltransferase</fullName>
    </submittedName>
</protein>
<dbReference type="RefSeq" id="WP_380748751.1">
    <property type="nucleotide sequence ID" value="NZ_JBHSRF010000008.1"/>
</dbReference>
<dbReference type="Pfam" id="PF13489">
    <property type="entry name" value="Methyltransf_23"/>
    <property type="match status" value="1"/>
</dbReference>
<accession>A0ABW1ND07</accession>
<reference evidence="3" key="1">
    <citation type="journal article" date="2019" name="Int. J. Syst. Evol. Microbiol.">
        <title>The Global Catalogue of Microorganisms (GCM) 10K type strain sequencing project: providing services to taxonomists for standard genome sequencing and annotation.</title>
        <authorList>
            <consortium name="The Broad Institute Genomics Platform"/>
            <consortium name="The Broad Institute Genome Sequencing Center for Infectious Disease"/>
            <person name="Wu L."/>
            <person name="Ma J."/>
        </authorList>
    </citation>
    <scope>NUCLEOTIDE SEQUENCE [LARGE SCALE GENOMIC DNA]</scope>
    <source>
        <strain evidence="3">JCM 30346</strain>
    </source>
</reference>
<keyword evidence="1" id="KW-0808">Transferase</keyword>
<dbReference type="GO" id="GO:0032259">
    <property type="term" value="P:methylation"/>
    <property type="evidence" value="ECO:0007669"/>
    <property type="project" value="UniProtKB-KW"/>
</dbReference>
<comment type="caution">
    <text evidence="2">The sequence shown here is derived from an EMBL/GenBank/DDBJ whole genome shotgun (WGS) entry which is preliminary data.</text>
</comment>
<dbReference type="PANTHER" id="PTHR43861">
    <property type="entry name" value="TRANS-ACONITATE 2-METHYLTRANSFERASE-RELATED"/>
    <property type="match status" value="1"/>
</dbReference>
<gene>
    <name evidence="2" type="ORF">ACFP1K_08490</name>
</gene>
<proteinExistence type="predicted"/>
<dbReference type="EMBL" id="JBHSRF010000008">
    <property type="protein sequence ID" value="MFC6081193.1"/>
    <property type="molecule type" value="Genomic_DNA"/>
</dbReference>
<dbReference type="Gene3D" id="3.40.50.150">
    <property type="entry name" value="Vaccinia Virus protein VP39"/>
    <property type="match status" value="1"/>
</dbReference>
<dbReference type="PANTHER" id="PTHR43861:SF3">
    <property type="entry name" value="PUTATIVE (AFU_ORTHOLOGUE AFUA_2G14390)-RELATED"/>
    <property type="match status" value="1"/>
</dbReference>
<sequence>MTQQLAERYGDNIFNHATASEDERLAALAAELDPASFRRLGALPIQPDWRCLELGAGTGTVARWMAARCPDGGVVATDLDLELVRGHDGEHGDVTWTHHDLTRDDFPPGSFDLIHARYLFCHLRTREQDLARVASWLVPGGWLVLEEPAKFPIESSPHHAYRETSMGVFTALAERIGTDCDWPRALPDHMRRTGLTELDIDIAYSMVGGNRPMGRFWELTVEQLTPTLCTMDGITPDMVADTLVSLRDPEFRELGMATLAVTGRRPVS</sequence>
<dbReference type="Proteomes" id="UP001596137">
    <property type="component" value="Unassembled WGS sequence"/>
</dbReference>
<name>A0ABW1ND07_9ACTN</name>
<keyword evidence="2" id="KW-0489">Methyltransferase</keyword>